<evidence type="ECO:0000313" key="1">
    <source>
        <dbReference type="EMBL" id="KAF8728100.1"/>
    </source>
</evidence>
<comment type="caution">
    <text evidence="1">The sequence shown here is derived from an EMBL/GenBank/DDBJ whole genome shotgun (WGS) entry which is preliminary data.</text>
</comment>
<gene>
    <name evidence="1" type="ORF">HU200_018679</name>
</gene>
<dbReference type="Proteomes" id="UP000636709">
    <property type="component" value="Unassembled WGS sequence"/>
</dbReference>
<evidence type="ECO:0000313" key="2">
    <source>
        <dbReference type="Proteomes" id="UP000636709"/>
    </source>
</evidence>
<accession>A0A835KIX5</accession>
<keyword evidence="2" id="KW-1185">Reference proteome</keyword>
<proteinExistence type="predicted"/>
<sequence>MVVQVWEILTACENARVGRPCGLEHAPDDTLRTHLVYEACYVPPTSQNFQTIMAFCDRGRLIDYNFFIFHKDLITCGVTMIQDNLGITSPRSSLDVVRSRLGTATGHCVQPFRSVEMRDAAMLGSPQNSSWSMARRPPPSENLRSHRVKPLELDLSKTASQSHHTTHGGLAISVVGPPHTMRRGLAMPATGLHVTYQQTEKSLAPSFNNAPHREAYPKVLRSPPCYHAAPATVVCCKQSHVQTGDNHRPPPWLQLSITLSACHAMELGKRRQKAAPSLIQNLDEVFTQGAPYSKVVVSSKMTPPAGKTTT</sequence>
<dbReference type="AlphaFoldDB" id="A0A835KIX5"/>
<reference evidence="1" key="1">
    <citation type="submission" date="2020-07" db="EMBL/GenBank/DDBJ databases">
        <title>Genome sequence and genetic diversity analysis of an under-domesticated orphan crop, white fonio (Digitaria exilis).</title>
        <authorList>
            <person name="Bennetzen J.L."/>
            <person name="Chen S."/>
            <person name="Ma X."/>
            <person name="Wang X."/>
            <person name="Yssel A.E.J."/>
            <person name="Chaluvadi S.R."/>
            <person name="Johnson M."/>
            <person name="Gangashetty P."/>
            <person name="Hamidou F."/>
            <person name="Sanogo M.D."/>
            <person name="Zwaenepoel A."/>
            <person name="Wallace J."/>
            <person name="Van De Peer Y."/>
            <person name="Van Deynze A."/>
        </authorList>
    </citation>
    <scope>NUCLEOTIDE SEQUENCE</scope>
    <source>
        <tissue evidence="1">Leaves</tissue>
    </source>
</reference>
<organism evidence="1 2">
    <name type="scientific">Digitaria exilis</name>
    <dbReference type="NCBI Taxonomy" id="1010633"/>
    <lineage>
        <taxon>Eukaryota</taxon>
        <taxon>Viridiplantae</taxon>
        <taxon>Streptophyta</taxon>
        <taxon>Embryophyta</taxon>
        <taxon>Tracheophyta</taxon>
        <taxon>Spermatophyta</taxon>
        <taxon>Magnoliopsida</taxon>
        <taxon>Liliopsida</taxon>
        <taxon>Poales</taxon>
        <taxon>Poaceae</taxon>
        <taxon>PACMAD clade</taxon>
        <taxon>Panicoideae</taxon>
        <taxon>Panicodae</taxon>
        <taxon>Paniceae</taxon>
        <taxon>Anthephorinae</taxon>
        <taxon>Digitaria</taxon>
    </lineage>
</organism>
<protein>
    <submittedName>
        <fullName evidence="1">Uncharacterized protein</fullName>
    </submittedName>
</protein>
<name>A0A835KIX5_9POAL</name>
<dbReference type="EMBL" id="JACEFO010001629">
    <property type="protein sequence ID" value="KAF8728100.1"/>
    <property type="molecule type" value="Genomic_DNA"/>
</dbReference>